<sequence length="94" mass="10413">MSATDHVRLSAWVHGHVQGVGFRWWTRSRALELGLSGFAANKPDGRVQVVAQGPRESCERLLGLLEGADTPGRVDKVIADWSDARERITGFDER</sequence>
<evidence type="ECO:0000313" key="11">
    <source>
        <dbReference type="Proteomes" id="UP000193564"/>
    </source>
</evidence>
<dbReference type="EC" id="3.6.1.7" evidence="2 5"/>
<dbReference type="Proteomes" id="UP000467201">
    <property type="component" value="Chromosome"/>
</dbReference>
<evidence type="ECO:0000259" key="8">
    <source>
        <dbReference type="PROSITE" id="PS51160"/>
    </source>
</evidence>
<evidence type="ECO:0000256" key="2">
    <source>
        <dbReference type="ARBA" id="ARBA00012150"/>
    </source>
</evidence>
<feature type="active site" evidence="5">
    <location>
        <position position="41"/>
    </location>
</feature>
<dbReference type="KEGG" id="mdr:MDOR_13400"/>
<name>A0A1X1TFT9_9MYCO</name>
<feature type="domain" description="Acylphosphatase-like" evidence="8">
    <location>
        <begin position="8"/>
        <end position="94"/>
    </location>
</feature>
<dbReference type="InterPro" id="IPR001792">
    <property type="entry name" value="Acylphosphatase-like_dom"/>
</dbReference>
<dbReference type="NCBIfam" id="NF010997">
    <property type="entry name" value="PRK14422.1"/>
    <property type="match status" value="1"/>
</dbReference>
<dbReference type="InterPro" id="IPR020456">
    <property type="entry name" value="Acylphosphatase"/>
</dbReference>
<reference evidence="9" key="3">
    <citation type="submission" date="2020-02" db="EMBL/GenBank/DDBJ databases">
        <authorList>
            <person name="Matsumoto Y."/>
            <person name="Motooka D."/>
            <person name="Nakamura S."/>
        </authorList>
    </citation>
    <scope>NUCLEOTIDE SEQUENCE</scope>
    <source>
        <strain evidence="9">JCM 12405</strain>
    </source>
</reference>
<reference evidence="9 12" key="2">
    <citation type="journal article" date="2019" name="Emerg. Microbes Infect.">
        <title>Comprehensive subspecies identification of 175 nontuberculous mycobacteria species based on 7547 genomic profiles.</title>
        <authorList>
            <person name="Matsumoto Y."/>
            <person name="Kinjo T."/>
            <person name="Motooka D."/>
            <person name="Nabeya D."/>
            <person name="Jung N."/>
            <person name="Uechi K."/>
            <person name="Horii T."/>
            <person name="Iida T."/>
            <person name="Fujita J."/>
            <person name="Nakamura S."/>
        </authorList>
    </citation>
    <scope>NUCLEOTIDE SEQUENCE [LARGE SCALE GENOMIC DNA]</scope>
    <source>
        <strain evidence="9 12">JCM 12405</strain>
    </source>
</reference>
<dbReference type="PANTHER" id="PTHR47268:SF4">
    <property type="entry name" value="ACYLPHOSPHATASE"/>
    <property type="match status" value="1"/>
</dbReference>
<accession>A0A1X1TFT9</accession>
<evidence type="ECO:0000256" key="3">
    <source>
        <dbReference type="ARBA" id="ARBA00015991"/>
    </source>
</evidence>
<gene>
    <name evidence="9" type="primary">acyP</name>
    <name evidence="10" type="ORF">AWC01_05650</name>
    <name evidence="9" type="ORF">MDOR_13400</name>
</gene>
<evidence type="ECO:0000313" key="12">
    <source>
        <dbReference type="Proteomes" id="UP000467201"/>
    </source>
</evidence>
<evidence type="ECO:0000256" key="7">
    <source>
        <dbReference type="RuleBase" id="RU004168"/>
    </source>
</evidence>
<dbReference type="OrthoDB" id="3182027at2"/>
<dbReference type="Proteomes" id="UP000193564">
    <property type="component" value="Unassembled WGS sequence"/>
</dbReference>
<evidence type="ECO:0000256" key="5">
    <source>
        <dbReference type="PROSITE-ProRule" id="PRU00520"/>
    </source>
</evidence>
<dbReference type="PROSITE" id="PS00151">
    <property type="entry name" value="ACYLPHOSPHATASE_2"/>
    <property type="match status" value="1"/>
</dbReference>
<dbReference type="Pfam" id="PF00708">
    <property type="entry name" value="Acylphosphatase"/>
    <property type="match status" value="1"/>
</dbReference>
<proteinExistence type="inferred from homology"/>
<dbReference type="PROSITE" id="PS51160">
    <property type="entry name" value="ACYLPHOSPHATASE_3"/>
    <property type="match status" value="1"/>
</dbReference>
<reference evidence="10 11" key="1">
    <citation type="submission" date="2016-01" db="EMBL/GenBank/DDBJ databases">
        <title>The new phylogeny of the genus Mycobacterium.</title>
        <authorList>
            <person name="Tarcisio F."/>
            <person name="Conor M."/>
            <person name="Antonella G."/>
            <person name="Elisabetta G."/>
            <person name="Giulia F.S."/>
            <person name="Sara T."/>
            <person name="Anna F."/>
            <person name="Clotilde B."/>
            <person name="Roberto B."/>
            <person name="Veronica D.S."/>
            <person name="Fabio R."/>
            <person name="Monica P."/>
            <person name="Olivier J."/>
            <person name="Enrico T."/>
            <person name="Nicola S."/>
        </authorList>
    </citation>
    <scope>NUCLEOTIDE SEQUENCE [LARGE SCALE GENOMIC DNA]</scope>
    <source>
        <strain evidence="10 11">DSM 44339</strain>
    </source>
</reference>
<dbReference type="EMBL" id="AP022605">
    <property type="protein sequence ID" value="BBZ07171.1"/>
    <property type="molecule type" value="Genomic_DNA"/>
</dbReference>
<feature type="active site" evidence="5">
    <location>
        <position position="23"/>
    </location>
</feature>
<evidence type="ECO:0000256" key="1">
    <source>
        <dbReference type="ARBA" id="ARBA00005614"/>
    </source>
</evidence>
<keyword evidence="11" id="KW-1185">Reference proteome</keyword>
<evidence type="ECO:0000256" key="6">
    <source>
        <dbReference type="RuleBase" id="RU000553"/>
    </source>
</evidence>
<organism evidence="10 11">
    <name type="scientific">Mycolicibacterium doricum</name>
    <dbReference type="NCBI Taxonomy" id="126673"/>
    <lineage>
        <taxon>Bacteria</taxon>
        <taxon>Bacillati</taxon>
        <taxon>Actinomycetota</taxon>
        <taxon>Actinomycetes</taxon>
        <taxon>Mycobacteriales</taxon>
        <taxon>Mycobacteriaceae</taxon>
        <taxon>Mycolicibacterium</taxon>
    </lineage>
</organism>
<dbReference type="STRING" id="126673.AWC01_05650"/>
<dbReference type="AlphaFoldDB" id="A0A1X1TFT9"/>
<evidence type="ECO:0000313" key="10">
    <source>
        <dbReference type="EMBL" id="ORV43409.1"/>
    </source>
</evidence>
<comment type="catalytic activity">
    <reaction evidence="4 5 6">
        <text>an acyl phosphate + H2O = a carboxylate + phosphate + H(+)</text>
        <dbReference type="Rhea" id="RHEA:14965"/>
        <dbReference type="ChEBI" id="CHEBI:15377"/>
        <dbReference type="ChEBI" id="CHEBI:15378"/>
        <dbReference type="ChEBI" id="CHEBI:29067"/>
        <dbReference type="ChEBI" id="CHEBI:43474"/>
        <dbReference type="ChEBI" id="CHEBI:59918"/>
        <dbReference type="EC" id="3.6.1.7"/>
    </reaction>
</comment>
<comment type="similarity">
    <text evidence="1 7">Belongs to the acylphosphatase family.</text>
</comment>
<keyword evidence="5 6" id="KW-0378">Hydrolase</keyword>
<dbReference type="PROSITE" id="PS00150">
    <property type="entry name" value="ACYLPHOSPHATASE_1"/>
    <property type="match status" value="1"/>
</dbReference>
<dbReference type="InterPro" id="IPR036046">
    <property type="entry name" value="Acylphosphatase-like_dom_sf"/>
</dbReference>
<dbReference type="EMBL" id="LQOS01000018">
    <property type="protein sequence ID" value="ORV43409.1"/>
    <property type="molecule type" value="Genomic_DNA"/>
</dbReference>
<evidence type="ECO:0000313" key="9">
    <source>
        <dbReference type="EMBL" id="BBZ07171.1"/>
    </source>
</evidence>
<dbReference type="Gene3D" id="3.30.70.100">
    <property type="match status" value="1"/>
</dbReference>
<dbReference type="RefSeq" id="WP_085188890.1">
    <property type="nucleotide sequence ID" value="NZ_AP022605.1"/>
</dbReference>
<dbReference type="InterPro" id="IPR017968">
    <property type="entry name" value="Acylphosphatase_CS"/>
</dbReference>
<dbReference type="PANTHER" id="PTHR47268">
    <property type="entry name" value="ACYLPHOSPHATASE"/>
    <property type="match status" value="1"/>
</dbReference>
<dbReference type="SUPFAM" id="SSF54975">
    <property type="entry name" value="Acylphosphatase/BLUF domain-like"/>
    <property type="match status" value="1"/>
</dbReference>
<dbReference type="GO" id="GO:0003998">
    <property type="term" value="F:acylphosphatase activity"/>
    <property type="evidence" value="ECO:0007669"/>
    <property type="project" value="UniProtKB-EC"/>
</dbReference>
<evidence type="ECO:0000256" key="4">
    <source>
        <dbReference type="ARBA" id="ARBA00047645"/>
    </source>
</evidence>
<protein>
    <recommendedName>
        <fullName evidence="3 5">Acylphosphatase</fullName>
        <ecNumber evidence="2 5">3.6.1.7</ecNumber>
    </recommendedName>
</protein>